<evidence type="ECO:0000313" key="1">
    <source>
        <dbReference type="EMBL" id="AMD85067.1"/>
    </source>
</evidence>
<dbReference type="AlphaFoldDB" id="A0AAX2GXW7"/>
<dbReference type="RefSeq" id="WP_066429119.1">
    <property type="nucleotide sequence ID" value="NZ_CP014227.1"/>
</dbReference>
<proteinExistence type="predicted"/>
<accession>A0AAX2GXW7</accession>
<dbReference type="EMBL" id="CP014227">
    <property type="protein sequence ID" value="AMD85067.1"/>
    <property type="molecule type" value="Genomic_DNA"/>
</dbReference>
<evidence type="ECO:0000313" key="2">
    <source>
        <dbReference type="EMBL" id="SNV05257.1"/>
    </source>
</evidence>
<keyword evidence="3" id="KW-1185">Reference proteome</keyword>
<name>A0AAX2GXW7_9FLAO</name>
<dbReference type="KEGG" id="chg:AXF12_05765"/>
<sequence>MFEKYNIQHQNQTEKDVRYLETLYTQVITLVALYVYQSVNTLSSNAFEFAQFAALSAKVNRLMKEFAGRVETHIQKAVEAHWNFSNKKYDTRSEVWGMGSKPATHTPYTSKLKLSDRVWRNTQQLREELEMAIDVAYKKGTSAQELARQIKKYLNEPDKLFRHYKDKNGAMQLSKKAAAYHPGAGIYRSSLKNAERLARTEINMAYRAADIERWQQLDFVIGYEIKRSRHPYPCKICDMMQGKYPKDFYWVGNHPNCRCYVVPIIQQGAEATAVEMNPKFTQWLSENADRLNDNNLPMFLWGDNKEVTNIISAKKLMQKASAASIEVETLSKSVAEKFKGFTTEVNLKSEQSILRKVTNEYNGDFSLVKDAVRTTIIIPENKMQECFDYLQKSSIFARIKKQAPEKHLGYSGILTNINTSQGVMAEVQVNTAKMIYAKEKPSSAIRIIGKERWQQIKNEVGVEGGLGHKYYEEYRVLDKNIPAELKRMKELEKLSFDYYNNFR</sequence>
<dbReference type="Proteomes" id="UP000215539">
    <property type="component" value="Chromosome 1"/>
</dbReference>
<dbReference type="EMBL" id="LT906449">
    <property type="protein sequence ID" value="SNV05257.1"/>
    <property type="molecule type" value="Genomic_DNA"/>
</dbReference>
<reference evidence="2 4" key="2">
    <citation type="submission" date="2017-06" db="EMBL/GenBank/DDBJ databases">
        <authorList>
            <consortium name="Pathogen Informatics"/>
        </authorList>
    </citation>
    <scope>NUCLEOTIDE SEQUENCE [LARGE SCALE GENOMIC DNA]</scope>
    <source>
        <strain evidence="2 4">NCTC12947</strain>
    </source>
</reference>
<evidence type="ECO:0000313" key="3">
    <source>
        <dbReference type="Proteomes" id="UP000065822"/>
    </source>
</evidence>
<gene>
    <name evidence="1" type="ORF">AXF12_05765</name>
    <name evidence="2" type="ORF">SAMEA44541418_00566</name>
</gene>
<evidence type="ECO:0000313" key="4">
    <source>
        <dbReference type="Proteomes" id="UP000215539"/>
    </source>
</evidence>
<dbReference type="Proteomes" id="UP000065822">
    <property type="component" value="Chromosome"/>
</dbReference>
<organism evidence="2 4">
    <name type="scientific">Capnocytophaga haemolytica</name>
    <dbReference type="NCBI Taxonomy" id="45243"/>
    <lineage>
        <taxon>Bacteria</taxon>
        <taxon>Pseudomonadati</taxon>
        <taxon>Bacteroidota</taxon>
        <taxon>Flavobacteriia</taxon>
        <taxon>Flavobacteriales</taxon>
        <taxon>Flavobacteriaceae</taxon>
        <taxon>Capnocytophaga</taxon>
    </lineage>
</organism>
<protein>
    <submittedName>
        <fullName evidence="2">Phage head morphogenesis protein, SPP1 gp7 family</fullName>
    </submittedName>
</protein>
<reference evidence="1 3" key="1">
    <citation type="submission" date="2016-02" db="EMBL/GenBank/DDBJ databases">
        <authorList>
            <person name="Holder M.E."/>
            <person name="Ajami N.J."/>
            <person name="Petrosino J.F."/>
        </authorList>
    </citation>
    <scope>NUCLEOTIDE SEQUENCE [LARGE SCALE GENOMIC DNA]</scope>
    <source>
        <strain evidence="1 3">CCUG 32990</strain>
    </source>
</reference>